<evidence type="ECO:0000313" key="5">
    <source>
        <dbReference type="EMBL" id="TKJ40732.1"/>
    </source>
</evidence>
<comment type="similarity">
    <text evidence="4">Belongs to the trans-sulfuration enzymes family.</text>
</comment>
<dbReference type="InterPro" id="IPR054542">
    <property type="entry name" value="Cys_met_metab_PP"/>
</dbReference>
<reference evidence="5 6" key="1">
    <citation type="submission" date="2017-06" db="EMBL/GenBank/DDBJ databases">
        <title>Novel microbial phyla capable of carbon fixation and sulfur reduction in deep-sea sediments.</title>
        <authorList>
            <person name="Huang J."/>
            <person name="Baker B."/>
            <person name="Wang Y."/>
        </authorList>
    </citation>
    <scope>NUCLEOTIDE SEQUENCE [LARGE SCALE GENOMIC DNA]</scope>
    <source>
        <strain evidence="5">B3_LCP</strain>
    </source>
</reference>
<evidence type="ECO:0000256" key="2">
    <source>
        <dbReference type="ARBA" id="ARBA00022898"/>
    </source>
</evidence>
<dbReference type="AlphaFoldDB" id="A0A532V0R3"/>
<dbReference type="Gene3D" id="3.90.1150.10">
    <property type="entry name" value="Aspartate Aminotransferase, domain 1"/>
    <property type="match status" value="1"/>
</dbReference>
<accession>A0A532V0R3</accession>
<feature type="modified residue" description="N6-(pyridoxal phosphate)lysine" evidence="3">
    <location>
        <position position="209"/>
    </location>
</feature>
<dbReference type="GO" id="GO:0018826">
    <property type="term" value="F:methionine gamma-lyase activity"/>
    <property type="evidence" value="ECO:0007669"/>
    <property type="project" value="UniProtKB-EC"/>
</dbReference>
<evidence type="ECO:0000313" key="6">
    <source>
        <dbReference type="Proteomes" id="UP000319619"/>
    </source>
</evidence>
<dbReference type="GO" id="GO:0009086">
    <property type="term" value="P:methionine biosynthetic process"/>
    <property type="evidence" value="ECO:0007669"/>
    <property type="project" value="UniProtKB-ARBA"/>
</dbReference>
<proteinExistence type="inferred from homology"/>
<dbReference type="GO" id="GO:0030170">
    <property type="term" value="F:pyridoxal phosphate binding"/>
    <property type="evidence" value="ECO:0007669"/>
    <property type="project" value="InterPro"/>
</dbReference>
<comment type="cofactor">
    <cofactor evidence="1 4">
        <name>pyridoxal 5'-phosphate</name>
        <dbReference type="ChEBI" id="CHEBI:597326"/>
    </cofactor>
</comment>
<keyword evidence="2 3" id="KW-0663">Pyridoxal phosphate</keyword>
<dbReference type="InterPro" id="IPR000277">
    <property type="entry name" value="Cys/Met-Metab_PyrdxlP-dep_enz"/>
</dbReference>
<dbReference type="GO" id="GO:0005737">
    <property type="term" value="C:cytoplasm"/>
    <property type="evidence" value="ECO:0007669"/>
    <property type="project" value="TreeGrafter"/>
</dbReference>
<dbReference type="Gene3D" id="3.40.640.10">
    <property type="entry name" value="Type I PLP-dependent aspartate aminotransferase-like (Major domain)"/>
    <property type="match status" value="1"/>
</dbReference>
<dbReference type="PANTHER" id="PTHR11808:SF80">
    <property type="entry name" value="CYSTATHIONINE GAMMA-LYASE"/>
    <property type="match status" value="1"/>
</dbReference>
<dbReference type="SUPFAM" id="SSF53383">
    <property type="entry name" value="PLP-dependent transferases"/>
    <property type="match status" value="1"/>
</dbReference>
<dbReference type="PROSITE" id="PS00868">
    <property type="entry name" value="CYS_MET_METAB_PP"/>
    <property type="match status" value="1"/>
</dbReference>
<dbReference type="EC" id="4.4.1.11" evidence="5"/>
<evidence type="ECO:0000256" key="1">
    <source>
        <dbReference type="ARBA" id="ARBA00001933"/>
    </source>
</evidence>
<dbReference type="PIRSF" id="PIRSF001434">
    <property type="entry name" value="CGS"/>
    <property type="match status" value="1"/>
</dbReference>
<dbReference type="InterPro" id="IPR015424">
    <property type="entry name" value="PyrdxlP-dep_Trfase"/>
</dbReference>
<keyword evidence="5" id="KW-0456">Lyase</keyword>
<protein>
    <submittedName>
        <fullName evidence="5">Methionine gamma-lyase</fullName>
        <ecNumber evidence="5">4.4.1.11</ecNumber>
    </submittedName>
</protein>
<organism evidence="5 6">
    <name type="scientific">candidate division LCP-89 bacterium B3_LCP</name>
    <dbReference type="NCBI Taxonomy" id="2012998"/>
    <lineage>
        <taxon>Bacteria</taxon>
        <taxon>Pseudomonadati</taxon>
        <taxon>Bacteria division LCP-89</taxon>
    </lineage>
</organism>
<evidence type="ECO:0000256" key="4">
    <source>
        <dbReference type="RuleBase" id="RU362118"/>
    </source>
</evidence>
<evidence type="ECO:0000256" key="3">
    <source>
        <dbReference type="PIRSR" id="PIRSR001434-2"/>
    </source>
</evidence>
<gene>
    <name evidence="5" type="ORF">CEE37_07145</name>
</gene>
<dbReference type="InterPro" id="IPR015422">
    <property type="entry name" value="PyrdxlP-dep_Trfase_small"/>
</dbReference>
<sequence length="394" mass="42649">MIKKSWGFATLAVHGSGGHDPLTGAISPPIYQSSTFAFNDSQHGADLFAGTAKGYIYSRILNPTQEALEREMAFLEKGEVALAFGSGMAAITVATMTLCNSGENFISSRTIYGGTHAMYLKVLPRLNIGVTEVDATDLNQIEDAIDEKTRFLFIETPANPTIEIIDIKGCAEIAHRKGIKLVVDNTFATPYLQQPLTMGADIVIHSATKYIGGHGDTVAGITVGPKTIMEEMRKGVAVDVGACISPFNAWLLLRGLKTLPVRMDRHCENATKVAQFLAFHPKVERVWFPGLRTHPQHDLAKAQMDNFGGMIAFEIRGGLEEGKRMMDAVELCTLAVSLGDCDTLIVHPASTTHSSYSPEDLEATGISPGMIRLSVGVEDIEDIIDDLSQALKKI</sequence>
<dbReference type="EMBL" id="NJBN01000004">
    <property type="protein sequence ID" value="TKJ40732.1"/>
    <property type="molecule type" value="Genomic_DNA"/>
</dbReference>
<dbReference type="GO" id="GO:0019346">
    <property type="term" value="P:transsulfuration"/>
    <property type="evidence" value="ECO:0007669"/>
    <property type="project" value="InterPro"/>
</dbReference>
<dbReference type="InterPro" id="IPR015421">
    <property type="entry name" value="PyrdxlP-dep_Trfase_major"/>
</dbReference>
<dbReference type="Pfam" id="PF01053">
    <property type="entry name" value="Cys_Met_Meta_PP"/>
    <property type="match status" value="1"/>
</dbReference>
<comment type="caution">
    <text evidence="5">The sequence shown here is derived from an EMBL/GenBank/DDBJ whole genome shotgun (WGS) entry which is preliminary data.</text>
</comment>
<dbReference type="FunFam" id="3.90.1150.10:FF:000033">
    <property type="entry name" value="Cystathionine gamma-synthase"/>
    <property type="match status" value="1"/>
</dbReference>
<dbReference type="CDD" id="cd00614">
    <property type="entry name" value="CGS_like"/>
    <property type="match status" value="1"/>
</dbReference>
<dbReference type="FunFam" id="3.40.640.10:FF:000046">
    <property type="entry name" value="Cystathionine gamma-lyase"/>
    <property type="match status" value="1"/>
</dbReference>
<name>A0A532V0R3_UNCL8</name>
<dbReference type="PANTHER" id="PTHR11808">
    <property type="entry name" value="TRANS-SULFURATION ENZYME FAMILY MEMBER"/>
    <property type="match status" value="1"/>
</dbReference>
<dbReference type="Proteomes" id="UP000319619">
    <property type="component" value="Unassembled WGS sequence"/>
</dbReference>